<keyword evidence="2" id="KW-1185">Reference proteome</keyword>
<name>A0ABM8X3X3_9BURK</name>
<dbReference type="EMBL" id="CAJZAH010000002">
    <property type="protein sequence ID" value="CAG9174594.1"/>
    <property type="molecule type" value="Genomic_DNA"/>
</dbReference>
<sequence>MTEAATMGTGQAGGGLKPLRGVRVVEFEGIGPGPLCGAMLVGLGADVVLVARPVAPDARRVLRISEVPDEIAIEHGKRVVKLDLKTPAGIEAALDLIADADALIEGLRPGAMERLGLGPEVCHGRNPALVYGRMTGWGQHGPLAASAGHDLNYIALTGLLAFAGRDGAMPVTPPTVLGDAVGALGLAFGIASGVLHARQSGQGCVIDAAITDIAAMLGSLLQVAQAAGTVGGAVPSPFHDSPFYDVYRCADGRAITLGALEPQFYRLLLDKLGLHDVDASAQYDRAQWPALKSRIAALIATRPSGEWCELLEGTDVCFAPVLTLDEAARHPHNVARGVFRSAPHAGGEAHRANAAPRFVPAG</sequence>
<dbReference type="InterPro" id="IPR050509">
    <property type="entry name" value="CoA-transferase_III"/>
</dbReference>
<gene>
    <name evidence="1" type="ORF">LMG21510_02642</name>
</gene>
<comment type="caution">
    <text evidence="1">The sequence shown here is derived from an EMBL/GenBank/DDBJ whole genome shotgun (WGS) entry which is preliminary data.</text>
</comment>
<dbReference type="Pfam" id="PF02515">
    <property type="entry name" value="CoA_transf_3"/>
    <property type="match status" value="1"/>
</dbReference>
<organism evidence="1 2">
    <name type="scientific">Cupriavidus respiraculi</name>
    <dbReference type="NCBI Taxonomy" id="195930"/>
    <lineage>
        <taxon>Bacteria</taxon>
        <taxon>Pseudomonadati</taxon>
        <taxon>Pseudomonadota</taxon>
        <taxon>Betaproteobacteria</taxon>
        <taxon>Burkholderiales</taxon>
        <taxon>Burkholderiaceae</taxon>
        <taxon>Cupriavidus</taxon>
    </lineage>
</organism>
<proteinExistence type="predicted"/>
<dbReference type="GO" id="GO:0016740">
    <property type="term" value="F:transferase activity"/>
    <property type="evidence" value="ECO:0007669"/>
    <property type="project" value="UniProtKB-KW"/>
</dbReference>
<dbReference type="PANTHER" id="PTHR48228">
    <property type="entry name" value="SUCCINYL-COA--D-CITRAMALATE COA-TRANSFERASE"/>
    <property type="match status" value="1"/>
</dbReference>
<dbReference type="EC" id="2.8.3.-" evidence="1"/>
<dbReference type="InterPro" id="IPR044855">
    <property type="entry name" value="CoA-Trfase_III_dom3_sf"/>
</dbReference>
<dbReference type="InterPro" id="IPR003673">
    <property type="entry name" value="CoA-Trfase_fam_III"/>
</dbReference>
<keyword evidence="1" id="KW-0808">Transferase</keyword>
<evidence type="ECO:0000313" key="2">
    <source>
        <dbReference type="Proteomes" id="UP000721236"/>
    </source>
</evidence>
<dbReference type="RefSeq" id="WP_224042158.1">
    <property type="nucleotide sequence ID" value="NZ_CAJZAH010000002.1"/>
</dbReference>
<dbReference type="InterPro" id="IPR023606">
    <property type="entry name" value="CoA-Trfase_III_dom_1_sf"/>
</dbReference>
<evidence type="ECO:0000313" key="1">
    <source>
        <dbReference type="EMBL" id="CAG9174594.1"/>
    </source>
</evidence>
<dbReference type="Gene3D" id="3.40.50.10540">
    <property type="entry name" value="Crotonobetainyl-coa:carnitine coa-transferase, domain 1"/>
    <property type="match status" value="1"/>
</dbReference>
<dbReference type="SUPFAM" id="SSF89796">
    <property type="entry name" value="CoA-transferase family III (CaiB/BaiF)"/>
    <property type="match status" value="1"/>
</dbReference>
<dbReference type="Gene3D" id="3.30.1540.10">
    <property type="entry name" value="formyl-coa transferase, domain 3"/>
    <property type="match status" value="1"/>
</dbReference>
<dbReference type="PANTHER" id="PTHR48228:SF5">
    <property type="entry name" value="ALPHA-METHYLACYL-COA RACEMASE"/>
    <property type="match status" value="1"/>
</dbReference>
<protein>
    <submittedName>
        <fullName evidence="1">Fatty acyl-CoA transferase</fullName>
        <ecNumber evidence="1">2.8.3.-</ecNumber>
    </submittedName>
</protein>
<reference evidence="1 2" key="1">
    <citation type="submission" date="2021-08" db="EMBL/GenBank/DDBJ databases">
        <authorList>
            <person name="Peeters C."/>
        </authorList>
    </citation>
    <scope>NUCLEOTIDE SEQUENCE [LARGE SCALE GENOMIC DNA]</scope>
    <source>
        <strain evidence="1 2">LMG 21510</strain>
    </source>
</reference>
<dbReference type="Proteomes" id="UP000721236">
    <property type="component" value="Unassembled WGS sequence"/>
</dbReference>
<accession>A0ABM8X3X3</accession>